<dbReference type="SUPFAM" id="SSF103473">
    <property type="entry name" value="MFS general substrate transporter"/>
    <property type="match status" value="1"/>
</dbReference>
<dbReference type="Gene3D" id="3.30.70.100">
    <property type="match status" value="1"/>
</dbReference>
<evidence type="ECO:0000256" key="6">
    <source>
        <dbReference type="ARBA" id="ARBA00023136"/>
    </source>
</evidence>
<dbReference type="GO" id="GO:0005886">
    <property type="term" value="C:plasma membrane"/>
    <property type="evidence" value="ECO:0007669"/>
    <property type="project" value="UniProtKB-SubCell"/>
</dbReference>
<feature type="transmembrane region" description="Helical" evidence="7">
    <location>
        <begin position="139"/>
        <end position="158"/>
    </location>
</feature>
<feature type="transmembrane region" description="Helical" evidence="7">
    <location>
        <begin position="83"/>
        <end position="101"/>
    </location>
</feature>
<dbReference type="InterPro" id="IPR020846">
    <property type="entry name" value="MFS_dom"/>
</dbReference>
<proteinExistence type="predicted"/>
<reference evidence="9" key="1">
    <citation type="submission" date="2018-06" db="EMBL/GenBank/DDBJ databases">
        <authorList>
            <person name="Zhirakovskaya E."/>
        </authorList>
    </citation>
    <scope>NUCLEOTIDE SEQUENCE</scope>
</reference>
<feature type="transmembrane region" description="Helical" evidence="7">
    <location>
        <begin position="170"/>
        <end position="189"/>
    </location>
</feature>
<feature type="transmembrane region" description="Helical" evidence="7">
    <location>
        <begin position="309"/>
        <end position="332"/>
    </location>
</feature>
<feature type="transmembrane region" description="Helical" evidence="7">
    <location>
        <begin position="344"/>
        <end position="365"/>
    </location>
</feature>
<feature type="transmembrane region" description="Helical" evidence="7">
    <location>
        <begin position="284"/>
        <end position="303"/>
    </location>
</feature>
<dbReference type="CDD" id="cd17472">
    <property type="entry name" value="MFS_YajR_like"/>
    <property type="match status" value="1"/>
</dbReference>
<organism evidence="9">
    <name type="scientific">hydrothermal vent metagenome</name>
    <dbReference type="NCBI Taxonomy" id="652676"/>
    <lineage>
        <taxon>unclassified sequences</taxon>
        <taxon>metagenomes</taxon>
        <taxon>ecological metagenomes</taxon>
    </lineage>
</organism>
<dbReference type="Pfam" id="PF07690">
    <property type="entry name" value="MFS_1"/>
    <property type="match status" value="1"/>
</dbReference>
<evidence type="ECO:0000256" key="2">
    <source>
        <dbReference type="ARBA" id="ARBA00022448"/>
    </source>
</evidence>
<dbReference type="InterPro" id="IPR011701">
    <property type="entry name" value="MFS"/>
</dbReference>
<evidence type="ECO:0000259" key="8">
    <source>
        <dbReference type="PROSITE" id="PS50850"/>
    </source>
</evidence>
<dbReference type="GO" id="GO:0022857">
    <property type="term" value="F:transmembrane transporter activity"/>
    <property type="evidence" value="ECO:0007669"/>
    <property type="project" value="InterPro"/>
</dbReference>
<feature type="transmembrane region" description="Helical" evidence="7">
    <location>
        <begin position="107"/>
        <end position="127"/>
    </location>
</feature>
<protein>
    <submittedName>
        <fullName evidence="9">Inner membrane transport protein YajR</fullName>
    </submittedName>
</protein>
<keyword evidence="6 7" id="KW-0472">Membrane</keyword>
<sequence>MKEIEVDAMTPIEKRAVSSLASIYALRMLGLFMILPVFALYAEQLEGVTPFMVGLAIGIYGLTQAILQIPFGMLSDRFGRKPMIIFGLVIFAVGSVIAAMSDSIYGVILGRAIQGAGAIAAVIMALTSDLTREEHRLRAMAVIGMSIGMSFAVSLVLGPVLNQWIGVDGIFWLTGVMAILAMVVLLAIVPTPAKSRFHRDTEPVPALFKSVLKDKQLLRLDFGILVLHTMLTATFVVTPLALRDFAGLPSADHWYVYFPVLVLALGLMVPFIIIAEKKRKMKQVFVGAIAGLIIAQLLLVFAHQSLYGIVAALLIFFVAFNTLEASLPSLVAKTVKPDRKGTAMGVYSSSQFFGAFIGGALGGWLHGEFGMAAVFTLCAVLGTLWLVAAATMQNPSYLSSYMVRVGDVDEARAATLTGEMAAIKGVSEIYILPETGVAYLKVDLHTLDREKLLTFAVDDA</sequence>
<accession>A0A3B0ZGI2</accession>
<evidence type="ECO:0000256" key="7">
    <source>
        <dbReference type="SAM" id="Phobius"/>
    </source>
</evidence>
<keyword evidence="3" id="KW-1003">Cell membrane</keyword>
<comment type="subcellular location">
    <subcellularLocation>
        <location evidence="1">Cell membrane</location>
        <topology evidence="1">Multi-pass membrane protein</topology>
    </subcellularLocation>
</comment>
<feature type="transmembrane region" description="Helical" evidence="7">
    <location>
        <begin position="48"/>
        <end position="71"/>
    </location>
</feature>
<feature type="transmembrane region" description="Helical" evidence="7">
    <location>
        <begin position="222"/>
        <end position="242"/>
    </location>
</feature>
<dbReference type="PANTHER" id="PTHR23517:SF2">
    <property type="entry name" value="MULTIDRUG RESISTANCE PROTEIN MDTH"/>
    <property type="match status" value="1"/>
</dbReference>
<dbReference type="PANTHER" id="PTHR23517">
    <property type="entry name" value="RESISTANCE PROTEIN MDTM, PUTATIVE-RELATED-RELATED"/>
    <property type="match status" value="1"/>
</dbReference>
<keyword evidence="4 7" id="KW-0812">Transmembrane</keyword>
<dbReference type="EMBL" id="UOFP01000211">
    <property type="protein sequence ID" value="VAW88180.1"/>
    <property type="molecule type" value="Genomic_DNA"/>
</dbReference>
<feature type="transmembrane region" description="Helical" evidence="7">
    <location>
        <begin position="371"/>
        <end position="392"/>
    </location>
</feature>
<dbReference type="InterPro" id="IPR050171">
    <property type="entry name" value="MFS_Transporters"/>
</dbReference>
<keyword evidence="5 7" id="KW-1133">Transmembrane helix</keyword>
<gene>
    <name evidence="9" type="ORF">MNBD_GAMMA18-2233</name>
</gene>
<dbReference type="PROSITE" id="PS50850">
    <property type="entry name" value="MFS"/>
    <property type="match status" value="1"/>
</dbReference>
<keyword evidence="2" id="KW-0813">Transport</keyword>
<feature type="transmembrane region" description="Helical" evidence="7">
    <location>
        <begin position="21"/>
        <end position="42"/>
    </location>
</feature>
<evidence type="ECO:0000256" key="4">
    <source>
        <dbReference type="ARBA" id="ARBA00022692"/>
    </source>
</evidence>
<feature type="domain" description="Major facilitator superfamily (MFS) profile" evidence="8">
    <location>
        <begin position="16"/>
        <end position="397"/>
    </location>
</feature>
<feature type="transmembrane region" description="Helical" evidence="7">
    <location>
        <begin position="254"/>
        <end position="275"/>
    </location>
</feature>
<dbReference type="Gene3D" id="1.20.1250.20">
    <property type="entry name" value="MFS general substrate transporter like domains"/>
    <property type="match status" value="1"/>
</dbReference>
<evidence type="ECO:0000256" key="5">
    <source>
        <dbReference type="ARBA" id="ARBA00022989"/>
    </source>
</evidence>
<name>A0A3B0ZGI2_9ZZZZ</name>
<evidence type="ECO:0000313" key="9">
    <source>
        <dbReference type="EMBL" id="VAW88180.1"/>
    </source>
</evidence>
<evidence type="ECO:0000256" key="1">
    <source>
        <dbReference type="ARBA" id="ARBA00004651"/>
    </source>
</evidence>
<dbReference type="InterPro" id="IPR036259">
    <property type="entry name" value="MFS_trans_sf"/>
</dbReference>
<evidence type="ECO:0000256" key="3">
    <source>
        <dbReference type="ARBA" id="ARBA00022475"/>
    </source>
</evidence>
<dbReference type="AlphaFoldDB" id="A0A3B0ZGI2"/>